<organism evidence="1 2">
    <name type="scientific">Cerasicoccus arenae</name>
    <dbReference type="NCBI Taxonomy" id="424488"/>
    <lineage>
        <taxon>Bacteria</taxon>
        <taxon>Pseudomonadati</taxon>
        <taxon>Verrucomicrobiota</taxon>
        <taxon>Opitutia</taxon>
        <taxon>Puniceicoccales</taxon>
        <taxon>Cerasicoccaceae</taxon>
        <taxon>Cerasicoccus</taxon>
    </lineage>
</organism>
<reference evidence="1" key="2">
    <citation type="submission" date="2020-09" db="EMBL/GenBank/DDBJ databases">
        <authorList>
            <person name="Sun Q."/>
            <person name="Kim S."/>
        </authorList>
    </citation>
    <scope>NUCLEOTIDE SEQUENCE</scope>
    <source>
        <strain evidence="1">KCTC 12870</strain>
    </source>
</reference>
<evidence type="ECO:0000313" key="2">
    <source>
        <dbReference type="Proteomes" id="UP000642829"/>
    </source>
</evidence>
<evidence type="ECO:0000313" key="1">
    <source>
        <dbReference type="EMBL" id="GHC01962.1"/>
    </source>
</evidence>
<name>A0A8J3DAE7_9BACT</name>
<reference evidence="1" key="1">
    <citation type="journal article" date="2014" name="Int. J. Syst. Evol. Microbiol.">
        <title>Complete genome sequence of Corynebacterium casei LMG S-19264T (=DSM 44701T), isolated from a smear-ripened cheese.</title>
        <authorList>
            <consortium name="US DOE Joint Genome Institute (JGI-PGF)"/>
            <person name="Walter F."/>
            <person name="Albersmeier A."/>
            <person name="Kalinowski J."/>
            <person name="Ruckert C."/>
        </authorList>
    </citation>
    <scope>NUCLEOTIDE SEQUENCE</scope>
    <source>
        <strain evidence="1">KCTC 12870</strain>
    </source>
</reference>
<keyword evidence="2" id="KW-1185">Reference proteome</keyword>
<dbReference type="Proteomes" id="UP000642829">
    <property type="component" value="Unassembled WGS sequence"/>
</dbReference>
<dbReference type="RefSeq" id="WP_189514281.1">
    <property type="nucleotide sequence ID" value="NZ_BMXG01000010.1"/>
</dbReference>
<dbReference type="EMBL" id="BMXG01000010">
    <property type="protein sequence ID" value="GHC01962.1"/>
    <property type="molecule type" value="Genomic_DNA"/>
</dbReference>
<gene>
    <name evidence="1" type="ORF">GCM10007047_18040</name>
</gene>
<sequence length="87" mass="9700">MNAYQINDTHYGVEIQTPDGLRLPCTNRALAETCVAFWTGHSANASVMVPREAETEEPALPPVVIATYERRYMQPSIKERSLQHVAG</sequence>
<accession>A0A8J3DAE7</accession>
<proteinExistence type="predicted"/>
<dbReference type="AlphaFoldDB" id="A0A8J3DAE7"/>
<protein>
    <submittedName>
        <fullName evidence="1">Uncharacterized protein</fullName>
    </submittedName>
</protein>
<comment type="caution">
    <text evidence="1">The sequence shown here is derived from an EMBL/GenBank/DDBJ whole genome shotgun (WGS) entry which is preliminary data.</text>
</comment>